<keyword evidence="1" id="KW-0732">Signal</keyword>
<accession>A0ABX5CRB1</accession>
<organism evidence="3 4">
    <name type="scientific">Alteromonas gracilis</name>
    <dbReference type="NCBI Taxonomy" id="1479524"/>
    <lineage>
        <taxon>Bacteria</taxon>
        <taxon>Pseudomonadati</taxon>
        <taxon>Pseudomonadota</taxon>
        <taxon>Gammaproteobacteria</taxon>
        <taxon>Alteromonadales</taxon>
        <taxon>Alteromonadaceae</taxon>
        <taxon>Alteromonas/Salinimonas group</taxon>
        <taxon>Alteromonas</taxon>
    </lineage>
</organism>
<feature type="chain" id="PRO_5046601331" evidence="1">
    <location>
        <begin position="31"/>
        <end position="739"/>
    </location>
</feature>
<reference evidence="4" key="1">
    <citation type="journal article" date="2020" name="Int. J. Syst. Evol. Microbiol.">
        <title>Alteromonas alba sp. nov., a marine bacterium isolated from the seawater of the West Pacific Ocean.</title>
        <authorList>
            <person name="Sun C."/>
            <person name="Wu Y.-H."/>
            <person name="Xamxidin M."/>
            <person name="Cheng H."/>
            <person name="Xu X.-W."/>
        </authorList>
    </citation>
    <scope>NUCLEOTIDE SEQUENCE [LARGE SCALE GENOMIC DNA]</scope>
    <source>
        <strain evidence="4">9a2</strain>
    </source>
</reference>
<dbReference type="RefSeq" id="WP_105931454.1">
    <property type="nucleotide sequence ID" value="NZ_PVNO01000025.1"/>
</dbReference>
<dbReference type="Proteomes" id="UP000239539">
    <property type="component" value="Unassembled WGS sequence"/>
</dbReference>
<feature type="domain" description="BPP" evidence="2">
    <location>
        <begin position="83"/>
        <end position="377"/>
    </location>
</feature>
<protein>
    <submittedName>
        <fullName evidence="3">Phytase</fullName>
    </submittedName>
</protein>
<gene>
    <name evidence="3" type="ORF">C6Y39_09405</name>
</gene>
<dbReference type="Pfam" id="PF02333">
    <property type="entry name" value="Phytase"/>
    <property type="match status" value="1"/>
</dbReference>
<dbReference type="PROSITE" id="PS51662">
    <property type="entry name" value="BP_PHYTASE"/>
    <property type="match status" value="2"/>
</dbReference>
<evidence type="ECO:0000313" key="3">
    <source>
        <dbReference type="EMBL" id="PRO69246.1"/>
    </source>
</evidence>
<dbReference type="PROSITE" id="PS51257">
    <property type="entry name" value="PROKAR_LIPOPROTEIN"/>
    <property type="match status" value="1"/>
</dbReference>
<evidence type="ECO:0000256" key="1">
    <source>
        <dbReference type="SAM" id="SignalP"/>
    </source>
</evidence>
<proteinExistence type="predicted"/>
<name>A0ABX5CRB1_9ALTE</name>
<dbReference type="InterPro" id="IPR003431">
    <property type="entry name" value="B-propeller_Phytase"/>
</dbReference>
<comment type="caution">
    <text evidence="3">The sequence shown here is derived from an EMBL/GenBank/DDBJ whole genome shotgun (WGS) entry which is preliminary data.</text>
</comment>
<dbReference type="EMBL" id="PVNO01000025">
    <property type="protein sequence ID" value="PRO69246.1"/>
    <property type="molecule type" value="Genomic_DNA"/>
</dbReference>
<feature type="signal peptide" evidence="1">
    <location>
        <begin position="1"/>
        <end position="30"/>
    </location>
</feature>
<dbReference type="Gene3D" id="2.120.10.30">
    <property type="entry name" value="TolB, C-terminal domain"/>
    <property type="match status" value="2"/>
</dbReference>
<keyword evidence="4" id="KW-1185">Reference proteome</keyword>
<dbReference type="InterPro" id="IPR011042">
    <property type="entry name" value="6-blade_b-propeller_TolB-like"/>
</dbReference>
<feature type="domain" description="BPP" evidence="2">
    <location>
        <begin position="395"/>
        <end position="728"/>
    </location>
</feature>
<evidence type="ECO:0000259" key="2">
    <source>
        <dbReference type="PROSITE" id="PS51662"/>
    </source>
</evidence>
<dbReference type="SUPFAM" id="SSF50956">
    <property type="entry name" value="Thermostable phytase (3-phytase)"/>
    <property type="match status" value="2"/>
</dbReference>
<sequence length="739" mass="80576">MDNQKTKALHRALAKTAVFTGALATLFSCAAQDTTASKTEVAPTGTVLTLTHLKKGFEQTLYYQSNVHTYKDIQANSTKTSEPESRTYNDTHANHTLEVTPSEKSHSYEDTQAIHLQINEYKGISLTNRLGKTQFIEGSFALAHAEVITSENKQWVSLVVFNNNTQHIEVYRLPVDTLDKEQRLSQPTKGSEALCAATSASGTPHIVNVDATGTLNQYELHNDQFLPLRDFAIGPGIKSCSVDLNTQNIYLADEFAGVWRIDAHIESELEKTLIFHDADTPVEGVSTVSNNISHLNGSLVGWVSPDKSGVWLQNQCHAQFITLMQDTGGIAESIEPEFIHLPISIHKKEPRISLIVDDDASGNFFMAKLPSKLSDAYFNDGCLSNENETDTSKNDDFSKHSTVNVFPSAETQPVQNYGDAADDPAIWVNAQTPSQSRIVGTDKKGALNTYDLLGKQHQSLAVGRVNNVDVGYKVAVNSMNSSGDKRFTDIAVASNRSHNSLSVFDIDKNGNLAHLGEIKTTLSDIYGMCLYVDDGIAHVFANDTSGRFERYKLLIKENKVVEGKLSQSFSLPSQPEGCVVDTQTNTAYLGEEAAGVWALDISSTDNTPTFIAAITPPVEADIEGLALFTVDEQKYLIASSQGNNSYAIYAINTENTGQLTYTGLIQITAEVNNGIDGVSETDGLEATNANLGGIYSEGLWVVQDGRNVMPSETQNFKLVSGATLKEAIRRLANSTHELN</sequence>
<evidence type="ECO:0000313" key="4">
    <source>
        <dbReference type="Proteomes" id="UP000239539"/>
    </source>
</evidence>